<evidence type="ECO:0000256" key="3">
    <source>
        <dbReference type="ARBA" id="ARBA00023274"/>
    </source>
</evidence>
<evidence type="ECO:0008006" key="7">
    <source>
        <dbReference type="Google" id="ProtNLM"/>
    </source>
</evidence>
<keyword evidence="6" id="KW-1185">Reference proteome</keyword>
<reference evidence="5 6" key="1">
    <citation type="journal article" date="2019" name="Nat. Plants">
        <title>Genome sequencing of Musa balbisiana reveals subgenome evolution and function divergence in polyploid bananas.</title>
        <authorList>
            <person name="Yao X."/>
        </authorList>
    </citation>
    <scope>NUCLEOTIDE SEQUENCE [LARGE SCALE GENOMIC DNA]</scope>
    <source>
        <strain evidence="6">cv. DH-PKW</strain>
        <tissue evidence="5">Leaves</tissue>
    </source>
</reference>
<evidence type="ECO:0000256" key="2">
    <source>
        <dbReference type="ARBA" id="ARBA00022980"/>
    </source>
</evidence>
<dbReference type="GO" id="GO:0022625">
    <property type="term" value="C:cytosolic large ribosomal subunit"/>
    <property type="evidence" value="ECO:0007669"/>
    <property type="project" value="TreeGrafter"/>
</dbReference>
<dbReference type="AlphaFoldDB" id="A0A4S8IQF2"/>
<dbReference type="PANTHER" id="PTHR10965:SF0">
    <property type="entry name" value="LARGE RIBOSOMAL SUBUNIT PROTEIN EL38"/>
    <property type="match status" value="1"/>
</dbReference>
<sequence length="152" mass="17708">MRDYRYMVLLMANSILGLEGHTHMPKQTHEIKDFLLTARRKDARSVKIKRSRDVVKFKVRCAKYLYTLCVFDSEKATKLKQSLPPAETYAAYESNVVAAVAGNLCFDVMRIRKDHKFSIQGNHLTDIFYAELQRTFDMNSCKESKYWQVTLA</sequence>
<accession>A0A4S8IQF2</accession>
<dbReference type="Gene3D" id="3.30.720.90">
    <property type="match status" value="1"/>
</dbReference>
<dbReference type="PANTHER" id="PTHR10965">
    <property type="entry name" value="60S RIBOSOMAL PROTEIN L38"/>
    <property type="match status" value="1"/>
</dbReference>
<dbReference type="EMBL" id="PYDT01000009">
    <property type="protein sequence ID" value="THU50569.1"/>
    <property type="molecule type" value="Genomic_DNA"/>
</dbReference>
<dbReference type="InterPro" id="IPR038464">
    <property type="entry name" value="Ribosomal_eL38_sf"/>
</dbReference>
<organism evidence="5 6">
    <name type="scientific">Musa balbisiana</name>
    <name type="common">Banana</name>
    <dbReference type="NCBI Taxonomy" id="52838"/>
    <lineage>
        <taxon>Eukaryota</taxon>
        <taxon>Viridiplantae</taxon>
        <taxon>Streptophyta</taxon>
        <taxon>Embryophyta</taxon>
        <taxon>Tracheophyta</taxon>
        <taxon>Spermatophyta</taxon>
        <taxon>Magnoliopsida</taxon>
        <taxon>Liliopsida</taxon>
        <taxon>Zingiberales</taxon>
        <taxon>Musaceae</taxon>
        <taxon>Musa</taxon>
    </lineage>
</organism>
<keyword evidence="3 4" id="KW-0687">Ribonucleoprotein</keyword>
<dbReference type="GO" id="GO:0006412">
    <property type="term" value="P:translation"/>
    <property type="evidence" value="ECO:0007669"/>
    <property type="project" value="InterPro"/>
</dbReference>
<evidence type="ECO:0000313" key="6">
    <source>
        <dbReference type="Proteomes" id="UP000317650"/>
    </source>
</evidence>
<comment type="similarity">
    <text evidence="1 4">Belongs to the eukaryotic ribosomal protein eL38 family.</text>
</comment>
<keyword evidence="2 4" id="KW-0689">Ribosomal protein</keyword>
<dbReference type="Proteomes" id="UP000317650">
    <property type="component" value="Chromosome 6"/>
</dbReference>
<dbReference type="STRING" id="52838.A0A4S8IQF2"/>
<protein>
    <recommendedName>
        <fullName evidence="7">60S ribosomal protein L38</fullName>
    </recommendedName>
</protein>
<dbReference type="InterPro" id="IPR002675">
    <property type="entry name" value="Ribosomal_eL38"/>
</dbReference>
<gene>
    <name evidence="5" type="ORF">C4D60_Mb06t21620</name>
</gene>
<dbReference type="GO" id="GO:0003735">
    <property type="term" value="F:structural constituent of ribosome"/>
    <property type="evidence" value="ECO:0007669"/>
    <property type="project" value="InterPro"/>
</dbReference>
<dbReference type="FunFam" id="3.30.720.90:FF:000001">
    <property type="entry name" value="60S ribosomal protein L38"/>
    <property type="match status" value="1"/>
</dbReference>
<dbReference type="GO" id="GO:0022618">
    <property type="term" value="P:protein-RNA complex assembly"/>
    <property type="evidence" value="ECO:0007669"/>
    <property type="project" value="TreeGrafter"/>
</dbReference>
<evidence type="ECO:0000313" key="5">
    <source>
        <dbReference type="EMBL" id="THU50569.1"/>
    </source>
</evidence>
<name>A0A4S8IQF2_MUSBA</name>
<comment type="caution">
    <text evidence="5">The sequence shown here is derived from an EMBL/GenBank/DDBJ whole genome shotgun (WGS) entry which is preliminary data.</text>
</comment>
<evidence type="ECO:0000256" key="4">
    <source>
        <dbReference type="RuleBase" id="RU003445"/>
    </source>
</evidence>
<proteinExistence type="inferred from homology"/>
<dbReference type="Pfam" id="PF01781">
    <property type="entry name" value="Ribosomal_L38e"/>
    <property type="match status" value="1"/>
</dbReference>
<evidence type="ECO:0000256" key="1">
    <source>
        <dbReference type="ARBA" id="ARBA00007803"/>
    </source>
</evidence>